<dbReference type="RefSeq" id="WP_069908705.1">
    <property type="nucleotide sequence ID" value="NZ_LAJE02000090.1"/>
</dbReference>
<dbReference type="Pfam" id="PF01872">
    <property type="entry name" value="RibD_C"/>
    <property type="match status" value="1"/>
</dbReference>
<reference evidence="2 3" key="1">
    <citation type="journal article" date="2015" name="Genome Announc.">
        <title>Genome Assemblies of Three Soil-Associated Devosia species: D. insulae, D. limi, and D. soli.</title>
        <authorList>
            <person name="Hassan Y.I."/>
            <person name="Lepp D."/>
            <person name="Zhou T."/>
        </authorList>
    </citation>
    <scope>NUCLEOTIDE SEQUENCE [LARGE SCALE GENOMIC DNA]</scope>
    <source>
        <strain evidence="2 3">DS-56</strain>
    </source>
</reference>
<dbReference type="GO" id="GO:0008703">
    <property type="term" value="F:5-amino-6-(5-phosphoribosylamino)uracil reductase activity"/>
    <property type="evidence" value="ECO:0007669"/>
    <property type="project" value="InterPro"/>
</dbReference>
<evidence type="ECO:0000313" key="2">
    <source>
        <dbReference type="EMBL" id="OEO32112.1"/>
    </source>
</evidence>
<comment type="caution">
    <text evidence="2">The sequence shown here is derived from an EMBL/GenBank/DDBJ whole genome shotgun (WGS) entry which is preliminary data.</text>
</comment>
<dbReference type="SUPFAM" id="SSF53597">
    <property type="entry name" value="Dihydrofolate reductase-like"/>
    <property type="match status" value="1"/>
</dbReference>
<dbReference type="PANTHER" id="PTHR38011:SF12">
    <property type="entry name" value="BIFUNCTIONAL DEAMINASE-REDUCTASE DOMAIN PROTEIN"/>
    <property type="match status" value="1"/>
</dbReference>
<sequence length="205" mass="21494">MAKVVLSFSMSLDGYVAGPNVSVRDGMGVGGERLHEWMFAGGGTKAGDGSYSSTEAQDAAEIDLAFSTVGATLVGRRTYDVGLQHWNDTPYPVPSFVLTHNPKPEQPMKSASFRFVTDGVESAVRQATAAAGDKDVVVMGASAAQQVLRAGLADVIRVQVVSVLLGGGTRLFDKLGDAQIELARSRVVAASPGVTHLEFNVINQA</sequence>
<dbReference type="PANTHER" id="PTHR38011">
    <property type="entry name" value="DIHYDROFOLATE REDUCTASE FAMILY PROTEIN (AFU_ORTHOLOGUE AFUA_8G06820)"/>
    <property type="match status" value="1"/>
</dbReference>
<dbReference type="AlphaFoldDB" id="A0A1E5XU47"/>
<dbReference type="InterPro" id="IPR050765">
    <property type="entry name" value="Riboflavin_Biosynth_HTPR"/>
</dbReference>
<dbReference type="Proteomes" id="UP000095463">
    <property type="component" value="Unassembled WGS sequence"/>
</dbReference>
<dbReference type="InterPro" id="IPR002734">
    <property type="entry name" value="RibDG_C"/>
</dbReference>
<keyword evidence="3" id="KW-1185">Reference proteome</keyword>
<proteinExistence type="predicted"/>
<feature type="domain" description="Bacterial bifunctional deaminase-reductase C-terminal" evidence="1">
    <location>
        <begin position="3"/>
        <end position="187"/>
    </location>
</feature>
<protein>
    <recommendedName>
        <fullName evidence="1">Bacterial bifunctional deaminase-reductase C-terminal domain-containing protein</fullName>
    </recommendedName>
</protein>
<organism evidence="2 3">
    <name type="scientific">Devosia insulae DS-56</name>
    <dbReference type="NCBI Taxonomy" id="1116389"/>
    <lineage>
        <taxon>Bacteria</taxon>
        <taxon>Pseudomonadati</taxon>
        <taxon>Pseudomonadota</taxon>
        <taxon>Alphaproteobacteria</taxon>
        <taxon>Hyphomicrobiales</taxon>
        <taxon>Devosiaceae</taxon>
        <taxon>Devosia</taxon>
    </lineage>
</organism>
<dbReference type="Gene3D" id="3.40.430.10">
    <property type="entry name" value="Dihydrofolate Reductase, subunit A"/>
    <property type="match status" value="1"/>
</dbReference>
<gene>
    <name evidence="2" type="ORF">VW23_000820</name>
</gene>
<dbReference type="EMBL" id="LAJE02000090">
    <property type="protein sequence ID" value="OEO32112.1"/>
    <property type="molecule type" value="Genomic_DNA"/>
</dbReference>
<dbReference type="GO" id="GO:0009231">
    <property type="term" value="P:riboflavin biosynthetic process"/>
    <property type="evidence" value="ECO:0007669"/>
    <property type="project" value="InterPro"/>
</dbReference>
<dbReference type="InterPro" id="IPR024072">
    <property type="entry name" value="DHFR-like_dom_sf"/>
</dbReference>
<accession>A0A1E5XU47</accession>
<evidence type="ECO:0000313" key="3">
    <source>
        <dbReference type="Proteomes" id="UP000095463"/>
    </source>
</evidence>
<name>A0A1E5XU47_9HYPH</name>
<evidence type="ECO:0000259" key="1">
    <source>
        <dbReference type="Pfam" id="PF01872"/>
    </source>
</evidence>